<proteinExistence type="predicted"/>
<dbReference type="PANTHER" id="PTHR30329:SF21">
    <property type="entry name" value="LIPOPROTEIN YIAD-RELATED"/>
    <property type="match status" value="1"/>
</dbReference>
<comment type="subcellular location">
    <subcellularLocation>
        <location evidence="1">Cell outer membrane</location>
    </subcellularLocation>
</comment>
<dbReference type="PANTHER" id="PTHR30329">
    <property type="entry name" value="STATOR ELEMENT OF FLAGELLAR MOTOR COMPLEX"/>
    <property type="match status" value="1"/>
</dbReference>
<feature type="signal peptide" evidence="5">
    <location>
        <begin position="1"/>
        <end position="36"/>
    </location>
</feature>
<evidence type="ECO:0000256" key="3">
    <source>
        <dbReference type="ARBA" id="ARBA00023237"/>
    </source>
</evidence>
<evidence type="ECO:0000256" key="2">
    <source>
        <dbReference type="ARBA" id="ARBA00023136"/>
    </source>
</evidence>
<keyword evidence="3" id="KW-0998">Cell outer membrane</keyword>
<dbReference type="InterPro" id="IPR006664">
    <property type="entry name" value="OMP_bac"/>
</dbReference>
<organism evidence="7 8">
    <name type="scientific">Cellulomonas dongxiuzhuiae</name>
    <dbReference type="NCBI Taxonomy" id="2819979"/>
    <lineage>
        <taxon>Bacteria</taxon>
        <taxon>Bacillati</taxon>
        <taxon>Actinomycetota</taxon>
        <taxon>Actinomycetes</taxon>
        <taxon>Micrococcales</taxon>
        <taxon>Cellulomonadaceae</taxon>
        <taxon>Cellulomonas</taxon>
    </lineage>
</organism>
<keyword evidence="8" id="KW-1185">Reference proteome</keyword>
<dbReference type="InterPro" id="IPR050330">
    <property type="entry name" value="Bact_OuterMem_StrucFunc"/>
</dbReference>
<keyword evidence="5" id="KW-0732">Signal</keyword>
<sequence>MTARAAGRGPRRGRLALALAAAVPLVLGGTGGTTSAATSSAGEPPWAELARTPVTPDMVQRATLRPTGGPLALVGGPLALVREKSVRELAREAQGVTTLTSDLLFGFDSAALAPGADAALGELASALPQGAAVAVDGHTDGLGGDDVNVPLSQARAQAVAGALAAARPDLVLVVTGHGSAQPVAEEQADGRDDPTGRALNRRVEVRVTG</sequence>
<dbReference type="SUPFAM" id="SSF103088">
    <property type="entry name" value="OmpA-like"/>
    <property type="match status" value="1"/>
</dbReference>
<name>A0ABX8GHC1_9CELL</name>
<evidence type="ECO:0000313" key="8">
    <source>
        <dbReference type="Proteomes" id="UP000679335"/>
    </source>
</evidence>
<reference evidence="7 8" key="1">
    <citation type="submission" date="2021-05" db="EMBL/GenBank/DDBJ databases">
        <title>Novel species in genus Cellulomonas.</title>
        <authorList>
            <person name="Zhang G."/>
        </authorList>
    </citation>
    <scope>NUCLEOTIDE SEQUENCE [LARGE SCALE GENOMIC DNA]</scope>
    <source>
        <strain evidence="8">zg-ZUI157</strain>
    </source>
</reference>
<dbReference type="Gene3D" id="3.30.1330.60">
    <property type="entry name" value="OmpA-like domain"/>
    <property type="match status" value="1"/>
</dbReference>
<dbReference type="InterPro" id="IPR036737">
    <property type="entry name" value="OmpA-like_sf"/>
</dbReference>
<evidence type="ECO:0000256" key="1">
    <source>
        <dbReference type="ARBA" id="ARBA00004442"/>
    </source>
</evidence>
<protein>
    <submittedName>
        <fullName evidence="7">OmpA family protein</fullName>
    </submittedName>
</protein>
<evidence type="ECO:0000256" key="5">
    <source>
        <dbReference type="SAM" id="SignalP"/>
    </source>
</evidence>
<keyword evidence="2 4" id="KW-0472">Membrane</keyword>
<dbReference type="InterPro" id="IPR006665">
    <property type="entry name" value="OmpA-like"/>
</dbReference>
<gene>
    <name evidence="7" type="ORF">KKR89_14825</name>
</gene>
<evidence type="ECO:0000259" key="6">
    <source>
        <dbReference type="PROSITE" id="PS51123"/>
    </source>
</evidence>
<dbReference type="Proteomes" id="UP000679335">
    <property type="component" value="Chromosome"/>
</dbReference>
<feature type="chain" id="PRO_5047034878" evidence="5">
    <location>
        <begin position="37"/>
        <end position="209"/>
    </location>
</feature>
<feature type="domain" description="OmpA-like" evidence="6">
    <location>
        <begin position="92"/>
        <end position="209"/>
    </location>
</feature>
<dbReference type="Pfam" id="PF00691">
    <property type="entry name" value="OmpA"/>
    <property type="match status" value="1"/>
</dbReference>
<evidence type="ECO:0000256" key="4">
    <source>
        <dbReference type="PROSITE-ProRule" id="PRU00473"/>
    </source>
</evidence>
<dbReference type="RefSeq" id="WP_208196113.1">
    <property type="nucleotide sequence ID" value="NZ_CP076023.1"/>
</dbReference>
<dbReference type="EMBL" id="CP076023">
    <property type="protein sequence ID" value="QWC15552.1"/>
    <property type="molecule type" value="Genomic_DNA"/>
</dbReference>
<accession>A0ABX8GHC1</accession>
<dbReference type="PRINTS" id="PR01021">
    <property type="entry name" value="OMPADOMAIN"/>
</dbReference>
<dbReference type="PROSITE" id="PS51123">
    <property type="entry name" value="OMPA_2"/>
    <property type="match status" value="1"/>
</dbReference>
<evidence type="ECO:0000313" key="7">
    <source>
        <dbReference type="EMBL" id="QWC15552.1"/>
    </source>
</evidence>